<dbReference type="AlphaFoldDB" id="A0A7W8QPU9"/>
<dbReference type="Gene3D" id="2.80.10.50">
    <property type="match status" value="1"/>
</dbReference>
<evidence type="ECO:0000256" key="3">
    <source>
        <dbReference type="ARBA" id="ARBA00023082"/>
    </source>
</evidence>
<dbReference type="NCBIfam" id="TIGR02937">
    <property type="entry name" value="sigma70-ECF"/>
    <property type="match status" value="1"/>
</dbReference>
<dbReference type="SUPFAM" id="SSF88946">
    <property type="entry name" value="Sigma2 domain of RNA polymerase sigma factors"/>
    <property type="match status" value="1"/>
</dbReference>
<dbReference type="EMBL" id="JACHDB010000001">
    <property type="protein sequence ID" value="MBB5433386.1"/>
    <property type="molecule type" value="Genomic_DNA"/>
</dbReference>
<keyword evidence="7" id="KW-0472">Membrane</keyword>
<dbReference type="InterPro" id="IPR036388">
    <property type="entry name" value="WH-like_DNA-bd_sf"/>
</dbReference>
<evidence type="ECO:0000256" key="2">
    <source>
        <dbReference type="ARBA" id="ARBA00023015"/>
    </source>
</evidence>
<dbReference type="InterPro" id="IPR039425">
    <property type="entry name" value="RNA_pol_sigma-70-like"/>
</dbReference>
<dbReference type="SUPFAM" id="SSF88659">
    <property type="entry name" value="Sigma3 and sigma4 domains of RNA polymerase sigma factors"/>
    <property type="match status" value="1"/>
</dbReference>
<accession>A0A7W8QPU9</accession>
<evidence type="ECO:0000256" key="7">
    <source>
        <dbReference type="SAM" id="Phobius"/>
    </source>
</evidence>
<dbReference type="GO" id="GO:0003677">
    <property type="term" value="F:DNA binding"/>
    <property type="evidence" value="ECO:0007669"/>
    <property type="project" value="UniProtKB-KW"/>
</dbReference>
<evidence type="ECO:0000256" key="1">
    <source>
        <dbReference type="ARBA" id="ARBA00010641"/>
    </source>
</evidence>
<keyword evidence="2" id="KW-0805">Transcription regulation</keyword>
<protein>
    <submittedName>
        <fullName evidence="9">RNA polymerase sigma factor (Sigma-70 family)</fullName>
    </submittedName>
</protein>
<feature type="domain" description="RNA polymerase sigma-70 region 2" evidence="8">
    <location>
        <begin position="38"/>
        <end position="107"/>
    </location>
</feature>
<keyword evidence="5" id="KW-0804">Transcription</keyword>
<sequence length="556" mass="58360">MTETEAGPESGRQGGSDAELGAALRGSGERASAALDGLYRRHWKAVLVYAKTCCRDPHTAEDLASEAFTRTLEAVRGGGGPGEAWRPYLLAVVRRTAAEWARTERRTELAPDFERWLERAPAEESGEDRVLRQEDGGMVRAAFRSLPERWQAVLWHTEVEGEAADRVAPLLGIGRSGVGSLASRAREGLREAYLTAHAATADAACRPYASLMGAEVRRAKQRPKRALGRHLDECPRCRAAFAELTGMNRRMRAVLPAAVLLWAGPFAGATALQTAAAGGVVGVAGAGSALAVGKMTSGPLLAGAAALGTATVIGGAAVLGGVPAPDADRPDPGGAATDRVEAGTGGSGGVLPAPGAASQEPAPDSVSEETPDDEDDKDERKDKKDEDESDSSRVQGDDLGPGADEARLMNAGTGACVLPEGDQVVLRACDGGEDEVWETFAAEPGDDRTWLRNAETGGCLDYGSGGGDGDAVTHGPCRADREGQMFRFLQHPDGTYYVVTEESDPEGNTFQLGVDDWDDGGAGWWGEPAPPPDDDSSLVTVYNYYDAVSLRFTVAE</sequence>
<dbReference type="Gene3D" id="1.10.1740.10">
    <property type="match status" value="1"/>
</dbReference>
<dbReference type="PANTHER" id="PTHR43133:SF8">
    <property type="entry name" value="RNA POLYMERASE SIGMA FACTOR HI_1459-RELATED"/>
    <property type="match status" value="1"/>
</dbReference>
<feature type="region of interest" description="Disordered" evidence="6">
    <location>
        <begin position="1"/>
        <end position="24"/>
    </location>
</feature>
<dbReference type="SUPFAM" id="SSF50370">
    <property type="entry name" value="Ricin B-like lectins"/>
    <property type="match status" value="1"/>
</dbReference>
<proteinExistence type="inferred from homology"/>
<dbReference type="PANTHER" id="PTHR43133">
    <property type="entry name" value="RNA POLYMERASE ECF-TYPE SIGMA FACTO"/>
    <property type="match status" value="1"/>
</dbReference>
<dbReference type="InterPro" id="IPR014284">
    <property type="entry name" value="RNA_pol_sigma-70_dom"/>
</dbReference>
<dbReference type="Pfam" id="PF04542">
    <property type="entry name" value="Sigma70_r2"/>
    <property type="match status" value="1"/>
</dbReference>
<reference evidence="9 10" key="1">
    <citation type="submission" date="2020-08" db="EMBL/GenBank/DDBJ databases">
        <title>Sequencing the genomes of 1000 actinobacteria strains.</title>
        <authorList>
            <person name="Klenk H.-P."/>
        </authorList>
    </citation>
    <scope>NUCLEOTIDE SEQUENCE [LARGE SCALE GENOMIC DNA]</scope>
    <source>
        <strain evidence="9 10">DSM 44551</strain>
    </source>
</reference>
<dbReference type="GO" id="GO:0016987">
    <property type="term" value="F:sigma factor activity"/>
    <property type="evidence" value="ECO:0007669"/>
    <property type="project" value="UniProtKB-KW"/>
</dbReference>
<feature type="transmembrane region" description="Helical" evidence="7">
    <location>
        <begin position="300"/>
        <end position="322"/>
    </location>
</feature>
<evidence type="ECO:0000313" key="9">
    <source>
        <dbReference type="EMBL" id="MBB5433386.1"/>
    </source>
</evidence>
<keyword evidence="4" id="KW-0238">DNA-binding</keyword>
<feature type="transmembrane region" description="Helical" evidence="7">
    <location>
        <begin position="275"/>
        <end position="293"/>
    </location>
</feature>
<dbReference type="InterPro" id="IPR035992">
    <property type="entry name" value="Ricin_B-like_lectins"/>
</dbReference>
<evidence type="ECO:0000313" key="10">
    <source>
        <dbReference type="Proteomes" id="UP000572635"/>
    </source>
</evidence>
<name>A0A7W8QPU9_9ACTN</name>
<evidence type="ECO:0000259" key="8">
    <source>
        <dbReference type="Pfam" id="PF04542"/>
    </source>
</evidence>
<dbReference type="InterPro" id="IPR013324">
    <property type="entry name" value="RNA_pol_sigma_r3/r4-like"/>
</dbReference>
<keyword evidence="3" id="KW-0731">Sigma factor</keyword>
<gene>
    <name evidence="9" type="ORF">HDA36_003470</name>
</gene>
<dbReference type="InterPro" id="IPR007627">
    <property type="entry name" value="RNA_pol_sigma70_r2"/>
</dbReference>
<dbReference type="Gene3D" id="1.10.10.10">
    <property type="entry name" value="Winged helix-like DNA-binding domain superfamily/Winged helix DNA-binding domain"/>
    <property type="match status" value="1"/>
</dbReference>
<evidence type="ECO:0000256" key="5">
    <source>
        <dbReference type="ARBA" id="ARBA00023163"/>
    </source>
</evidence>
<dbReference type="Proteomes" id="UP000572635">
    <property type="component" value="Unassembled WGS sequence"/>
</dbReference>
<comment type="similarity">
    <text evidence="1">Belongs to the sigma-70 factor family. ECF subfamily.</text>
</comment>
<dbReference type="InterPro" id="IPR041916">
    <property type="entry name" value="Anti_sigma_zinc_sf"/>
</dbReference>
<dbReference type="InterPro" id="IPR013325">
    <property type="entry name" value="RNA_pol_sigma_r2"/>
</dbReference>
<evidence type="ECO:0000256" key="4">
    <source>
        <dbReference type="ARBA" id="ARBA00023125"/>
    </source>
</evidence>
<dbReference type="PROSITE" id="PS50231">
    <property type="entry name" value="RICIN_B_LECTIN"/>
    <property type="match status" value="1"/>
</dbReference>
<keyword evidence="7" id="KW-1133">Transmembrane helix</keyword>
<dbReference type="GO" id="GO:0006352">
    <property type="term" value="P:DNA-templated transcription initiation"/>
    <property type="evidence" value="ECO:0007669"/>
    <property type="project" value="InterPro"/>
</dbReference>
<feature type="region of interest" description="Disordered" evidence="6">
    <location>
        <begin position="323"/>
        <end position="407"/>
    </location>
</feature>
<comment type="caution">
    <text evidence="9">The sequence shown here is derived from an EMBL/GenBank/DDBJ whole genome shotgun (WGS) entry which is preliminary data.</text>
</comment>
<keyword evidence="7" id="KW-0812">Transmembrane</keyword>
<dbReference type="Gene3D" id="1.10.10.1320">
    <property type="entry name" value="Anti-sigma factor, zinc-finger domain"/>
    <property type="match status" value="1"/>
</dbReference>
<dbReference type="RefSeq" id="WP_184393086.1">
    <property type="nucleotide sequence ID" value="NZ_BAAAJD010000019.1"/>
</dbReference>
<keyword evidence="10" id="KW-1185">Reference proteome</keyword>
<organism evidence="9 10">
    <name type="scientific">Nocardiopsis composta</name>
    <dbReference type="NCBI Taxonomy" id="157465"/>
    <lineage>
        <taxon>Bacteria</taxon>
        <taxon>Bacillati</taxon>
        <taxon>Actinomycetota</taxon>
        <taxon>Actinomycetes</taxon>
        <taxon>Streptosporangiales</taxon>
        <taxon>Nocardiopsidaceae</taxon>
        <taxon>Nocardiopsis</taxon>
    </lineage>
</organism>
<evidence type="ECO:0000256" key="6">
    <source>
        <dbReference type="SAM" id="MobiDB-lite"/>
    </source>
</evidence>
<feature type="compositionally biased region" description="Acidic residues" evidence="6">
    <location>
        <begin position="366"/>
        <end position="377"/>
    </location>
</feature>
<dbReference type="CDD" id="cd00161">
    <property type="entry name" value="beta-trefoil_Ricin-like"/>
    <property type="match status" value="1"/>
</dbReference>